<dbReference type="InterPro" id="IPR001466">
    <property type="entry name" value="Beta-lactam-related"/>
</dbReference>
<evidence type="ECO:0000256" key="1">
    <source>
        <dbReference type="SAM" id="SignalP"/>
    </source>
</evidence>
<evidence type="ECO:0000313" key="3">
    <source>
        <dbReference type="EMBL" id="KEQ93029.1"/>
    </source>
</evidence>
<dbReference type="HOGENOM" id="CLU_030169_0_0_1"/>
<keyword evidence="1" id="KW-0732">Signal</keyword>
<dbReference type="SUPFAM" id="SSF56601">
    <property type="entry name" value="beta-lactamase/transpeptidase-like"/>
    <property type="match status" value="1"/>
</dbReference>
<dbReference type="InParanoid" id="A0A074YAN8"/>
<feature type="chain" id="PRO_5001703031" description="Beta-lactamase-related domain-containing protein" evidence="1">
    <location>
        <begin position="21"/>
        <end position="413"/>
    </location>
</feature>
<proteinExistence type="predicted"/>
<dbReference type="Gene3D" id="3.40.710.10">
    <property type="entry name" value="DD-peptidase/beta-lactamase superfamily"/>
    <property type="match status" value="1"/>
</dbReference>
<feature type="signal peptide" evidence="1">
    <location>
        <begin position="1"/>
        <end position="20"/>
    </location>
</feature>
<reference evidence="3 4" key="1">
    <citation type="journal article" date="2014" name="BMC Genomics">
        <title>Genome sequencing of four Aureobasidium pullulans varieties: biotechnological potential, stress tolerance, and description of new species.</title>
        <authorList>
            <person name="Gostin Ar C."/>
            <person name="Ohm R.A."/>
            <person name="Kogej T."/>
            <person name="Sonjak S."/>
            <person name="Turk M."/>
            <person name="Zajc J."/>
            <person name="Zalar P."/>
            <person name="Grube M."/>
            <person name="Sun H."/>
            <person name="Han J."/>
            <person name="Sharma A."/>
            <person name="Chiniquy J."/>
            <person name="Ngan C.Y."/>
            <person name="Lipzen A."/>
            <person name="Barry K."/>
            <person name="Grigoriev I.V."/>
            <person name="Gunde-Cimerman N."/>
        </authorList>
    </citation>
    <scope>NUCLEOTIDE SEQUENCE [LARGE SCALE GENOMIC DNA]</scope>
    <source>
        <strain evidence="3 4">EXF-2481</strain>
    </source>
</reference>
<dbReference type="AlphaFoldDB" id="A0A074YAN8"/>
<dbReference type="OMA" id="HGQRIYI"/>
<dbReference type="STRING" id="1043005.A0A074YAN8"/>
<dbReference type="OrthoDB" id="5946976at2759"/>
<dbReference type="RefSeq" id="XP_013341489.1">
    <property type="nucleotide sequence ID" value="XM_013486035.1"/>
</dbReference>
<dbReference type="GeneID" id="25370788"/>
<dbReference type="InterPro" id="IPR012338">
    <property type="entry name" value="Beta-lactam/transpept-like"/>
</dbReference>
<dbReference type="Pfam" id="PF00144">
    <property type="entry name" value="Beta-lactamase"/>
    <property type="match status" value="1"/>
</dbReference>
<protein>
    <recommendedName>
        <fullName evidence="2">Beta-lactamase-related domain-containing protein</fullName>
    </recommendedName>
</protein>
<dbReference type="InterPro" id="IPR050789">
    <property type="entry name" value="Diverse_Enzym_Activities"/>
</dbReference>
<keyword evidence="4" id="KW-1185">Reference proteome</keyword>
<feature type="domain" description="Beta-lactamase-related" evidence="2">
    <location>
        <begin position="108"/>
        <end position="383"/>
    </location>
</feature>
<dbReference type="PANTHER" id="PTHR43283">
    <property type="entry name" value="BETA-LACTAMASE-RELATED"/>
    <property type="match status" value="1"/>
</dbReference>
<evidence type="ECO:0000313" key="4">
    <source>
        <dbReference type="Proteomes" id="UP000030641"/>
    </source>
</evidence>
<accession>A0A074YAN8</accession>
<dbReference type="PANTHER" id="PTHR43283:SF14">
    <property type="entry name" value="BLL8153 PROTEIN"/>
    <property type="match status" value="1"/>
</dbReference>
<name>A0A074YAN8_AURSE</name>
<sequence length="413" mass="44827">MRFTQTLVLRTVILAHICTAANISGTPYVDTNQIRTFRLTALNSTDPANSAIITRHEDEILPNGTVQVRHGSGSRILPSGTPLNVSAQVNGSLVSIDSFMHNMGLGGMMVVKDGVIRLKKYKLGNQKQSRNSIQSCTKSFTSTAFGIAVKQGKINIHDLAGKWIPELANTPYGMVSLDSIMDMTAGVAAPANATDYFEVYKESNPKAVLDLFKTYERVASPGAVYNYMDQNYAVTAIALQRAIGETLQDFVTRHIWTPAEMQYDGYMRTTAAHQVDGHGGLAITLGDMSRFGLFVLDNIQGRGGPAVPSGWFEAIASANSSTGIRAPGNITEVPGFGYQTGWWTLPRGSVGTYALGDDEAFAALGMYGQAIYVIPKLNASVVLQSYYPIQYEEVFYFGQQFVTEIALALRKSG</sequence>
<organism evidence="3 4">
    <name type="scientific">Aureobasidium subglaciale (strain EXF-2481)</name>
    <name type="common">Aureobasidium pullulans var. subglaciale</name>
    <dbReference type="NCBI Taxonomy" id="1043005"/>
    <lineage>
        <taxon>Eukaryota</taxon>
        <taxon>Fungi</taxon>
        <taxon>Dikarya</taxon>
        <taxon>Ascomycota</taxon>
        <taxon>Pezizomycotina</taxon>
        <taxon>Dothideomycetes</taxon>
        <taxon>Dothideomycetidae</taxon>
        <taxon>Dothideales</taxon>
        <taxon>Saccotheciaceae</taxon>
        <taxon>Aureobasidium</taxon>
    </lineage>
</organism>
<evidence type="ECO:0000259" key="2">
    <source>
        <dbReference type="Pfam" id="PF00144"/>
    </source>
</evidence>
<dbReference type="Proteomes" id="UP000030641">
    <property type="component" value="Unassembled WGS sequence"/>
</dbReference>
<dbReference type="EMBL" id="KL584767">
    <property type="protein sequence ID" value="KEQ93029.1"/>
    <property type="molecule type" value="Genomic_DNA"/>
</dbReference>
<gene>
    <name evidence="3" type="ORF">AUEXF2481DRAFT_6989</name>
</gene>